<gene>
    <name evidence="3" type="ORF">G4D64_16840</name>
    <name evidence="2" type="ORF">H1Z61_16940</name>
</gene>
<dbReference type="EMBL" id="JAAIWN010000077">
    <property type="protein sequence ID" value="NEY83117.1"/>
    <property type="molecule type" value="Genomic_DNA"/>
</dbReference>
<dbReference type="AlphaFoldDB" id="A0A6B3W3P6"/>
<organism evidence="3 4">
    <name type="scientific">Bacillus aquiflavi</name>
    <dbReference type="NCBI Taxonomy" id="2672567"/>
    <lineage>
        <taxon>Bacteria</taxon>
        <taxon>Bacillati</taxon>
        <taxon>Bacillota</taxon>
        <taxon>Bacilli</taxon>
        <taxon>Bacillales</taxon>
        <taxon>Bacillaceae</taxon>
        <taxon>Bacillus</taxon>
    </lineage>
</organism>
<dbReference type="Proteomes" id="UP000570010">
    <property type="component" value="Unassembled WGS sequence"/>
</dbReference>
<feature type="domain" description="Immunity MXAN-0049 protein" evidence="1">
    <location>
        <begin position="3"/>
        <end position="187"/>
    </location>
</feature>
<dbReference type="Pfam" id="PF07791">
    <property type="entry name" value="Imm11"/>
    <property type="match status" value="1"/>
</dbReference>
<comment type="caution">
    <text evidence="3">The sequence shown here is derived from an EMBL/GenBank/DDBJ whole genome shotgun (WGS) entry which is preliminary data.</text>
</comment>
<dbReference type="EMBL" id="JACEIO010000075">
    <property type="protein sequence ID" value="MBA4538765.1"/>
    <property type="molecule type" value="Genomic_DNA"/>
</dbReference>
<evidence type="ECO:0000313" key="5">
    <source>
        <dbReference type="Proteomes" id="UP000570010"/>
    </source>
</evidence>
<evidence type="ECO:0000313" key="2">
    <source>
        <dbReference type="EMBL" id="MBA4538765.1"/>
    </source>
</evidence>
<keyword evidence="4" id="KW-1185">Reference proteome</keyword>
<evidence type="ECO:0000313" key="3">
    <source>
        <dbReference type="EMBL" id="NEY83117.1"/>
    </source>
</evidence>
<reference evidence="3 4" key="1">
    <citation type="submission" date="2020-02" db="EMBL/GenBank/DDBJ databases">
        <title>Bacillus aquiflavi sp. nov., isolated from yellow water of strong flavor Chinese baijiu in Yibin region of China.</title>
        <authorList>
            <person name="Xie J."/>
        </authorList>
    </citation>
    <scope>NUCLEOTIDE SEQUENCE [LARGE SCALE GENOMIC DNA]</scope>
    <source>
        <strain evidence="3 4">3H-10</strain>
    </source>
</reference>
<evidence type="ECO:0000313" key="4">
    <source>
        <dbReference type="Proteomes" id="UP000472971"/>
    </source>
</evidence>
<accession>A0A6B3W3P6</accession>
<dbReference type="Proteomes" id="UP000472971">
    <property type="component" value="Unassembled WGS sequence"/>
</dbReference>
<dbReference type="RefSeq" id="WP_163243519.1">
    <property type="nucleotide sequence ID" value="NZ_JAAIWN010000077.1"/>
</dbReference>
<sequence length="188" mass="21982">MNYYKVMTNTSKENDIICHYENDYGIEQNKLIIGEPFNSWDSRFEFFYDSHEGNEPTDMLANDKGWLVVSERLKNVILKFTNKLELYKVKIFEKTTKEELINYHVVNILNVVDALSLEDSDYFTVNTKEKGSIHIINRHTLLEKKLQGVNIFKLPPNYNIPLFVSDEFKKAVENNGLTGMDFLQVKTV</sequence>
<protein>
    <recommendedName>
        <fullName evidence="1">Immunity MXAN-0049 protein domain-containing protein</fullName>
    </recommendedName>
</protein>
<name>A0A6B3W3P6_9BACI</name>
<reference evidence="2 5" key="2">
    <citation type="submission" date="2020-07" db="EMBL/GenBank/DDBJ databases">
        <authorList>
            <person name="Feng H."/>
        </authorList>
    </citation>
    <scope>NUCLEOTIDE SEQUENCE [LARGE SCALE GENOMIC DNA]</scope>
    <source>
        <strain evidence="5">s-12</strain>
        <strain evidence="2">S-12</strain>
    </source>
</reference>
<evidence type="ECO:0000259" key="1">
    <source>
        <dbReference type="Pfam" id="PF07791"/>
    </source>
</evidence>
<proteinExistence type="predicted"/>
<dbReference type="InterPro" id="IPR012433">
    <property type="entry name" value="Imm11"/>
</dbReference>